<protein>
    <submittedName>
        <fullName evidence="1">Uncharacterized protein</fullName>
    </submittedName>
</protein>
<organism evidence="1 2">
    <name type="scientific">Velocimicrobium porci</name>
    <dbReference type="NCBI Taxonomy" id="2606634"/>
    <lineage>
        <taxon>Bacteria</taxon>
        <taxon>Bacillati</taxon>
        <taxon>Bacillota</taxon>
        <taxon>Clostridia</taxon>
        <taxon>Lachnospirales</taxon>
        <taxon>Lachnospiraceae</taxon>
        <taxon>Velocimicrobium</taxon>
    </lineage>
</organism>
<dbReference type="SUPFAM" id="SSF143842">
    <property type="entry name" value="YwmB-like"/>
    <property type="match status" value="1"/>
</dbReference>
<keyword evidence="2" id="KW-1185">Reference proteome</keyword>
<gene>
    <name evidence="1" type="ORF">FYJ58_03165</name>
</gene>
<dbReference type="Proteomes" id="UP000482209">
    <property type="component" value="Unassembled WGS sequence"/>
</dbReference>
<comment type="caution">
    <text evidence="1">The sequence shown here is derived from an EMBL/GenBank/DDBJ whole genome shotgun (WGS) entry which is preliminary data.</text>
</comment>
<sequence>MYIITRHGGFIMYKKLKFYFVILSVLWIGAFTQVMAEAKFHYNSFIDAYTEKTTSLLQEKEYNEKLTFAEGRECAKQFLNQYHGVLVKEVKGDNFYSFYGYSDLLHSNVVIENQKINLNIVFTYNEKEGKTIVKVVTPFLNEDY</sequence>
<evidence type="ECO:0000313" key="2">
    <source>
        <dbReference type="Proteomes" id="UP000482209"/>
    </source>
</evidence>
<reference evidence="1 2" key="1">
    <citation type="submission" date="2019-08" db="EMBL/GenBank/DDBJ databases">
        <title>In-depth cultivation of the pig gut microbiome towards novel bacterial diversity and tailored functional studies.</title>
        <authorList>
            <person name="Wylensek D."/>
            <person name="Hitch T.C.A."/>
            <person name="Clavel T."/>
        </authorList>
    </citation>
    <scope>NUCLEOTIDE SEQUENCE [LARGE SCALE GENOMIC DNA]</scope>
    <source>
        <strain evidence="1 2">WCA-693-APC-MOT-I</strain>
    </source>
</reference>
<dbReference type="EMBL" id="VUMT01000003">
    <property type="protein sequence ID" value="MSS62876.1"/>
    <property type="molecule type" value="Genomic_DNA"/>
</dbReference>
<name>A0A6L5XVL7_9FIRM</name>
<evidence type="ECO:0000313" key="1">
    <source>
        <dbReference type="EMBL" id="MSS62876.1"/>
    </source>
</evidence>
<dbReference type="InterPro" id="IPR036209">
    <property type="entry name" value="YwmB-like_sf"/>
</dbReference>
<accession>A0A6L5XVL7</accession>
<dbReference type="AlphaFoldDB" id="A0A6L5XVL7"/>
<proteinExistence type="predicted"/>
<dbReference type="InterPro" id="IPR014794">
    <property type="entry name" value="DUF1779"/>
</dbReference>
<dbReference type="Gene3D" id="3.30.360.40">
    <property type="entry name" value="YwmB-like"/>
    <property type="match status" value="1"/>
</dbReference>
<dbReference type="Pfam" id="PF08680">
    <property type="entry name" value="DUF1779"/>
    <property type="match status" value="1"/>
</dbReference>